<feature type="transmembrane region" description="Helical" evidence="23">
    <location>
        <begin position="128"/>
        <end position="145"/>
    </location>
</feature>
<dbReference type="InterPro" id="IPR018365">
    <property type="entry name" value="Cell_cycle_FtsW-rel_CS"/>
</dbReference>
<evidence type="ECO:0000256" key="7">
    <source>
        <dbReference type="ARBA" id="ARBA00022692"/>
    </source>
</evidence>
<keyword evidence="11 23" id="KW-0472">Membrane</keyword>
<keyword evidence="3" id="KW-1003">Cell membrane</keyword>
<evidence type="ECO:0000256" key="11">
    <source>
        <dbReference type="ARBA" id="ARBA00023136"/>
    </source>
</evidence>
<feature type="transmembrane region" description="Helical" evidence="23">
    <location>
        <begin position="59"/>
        <end position="79"/>
    </location>
</feature>
<evidence type="ECO:0000256" key="18">
    <source>
        <dbReference type="ARBA" id="ARBA00041418"/>
    </source>
</evidence>
<evidence type="ECO:0000256" key="10">
    <source>
        <dbReference type="ARBA" id="ARBA00022989"/>
    </source>
</evidence>
<dbReference type="InterPro" id="IPR013437">
    <property type="entry name" value="FtsW"/>
</dbReference>
<dbReference type="EMBL" id="JAUCMM010000004">
    <property type="protein sequence ID" value="MDM7888420.1"/>
    <property type="molecule type" value="Genomic_DNA"/>
</dbReference>
<dbReference type="RefSeq" id="WP_289470048.1">
    <property type="nucleotide sequence ID" value="NZ_JAUCMM010000004.1"/>
</dbReference>
<feature type="transmembrane region" description="Helical" evidence="23">
    <location>
        <begin position="193"/>
        <end position="210"/>
    </location>
</feature>
<accession>A0ABT7TFU6</accession>
<feature type="region of interest" description="Disordered" evidence="22">
    <location>
        <begin position="1"/>
        <end position="36"/>
    </location>
</feature>
<comment type="subcellular location">
    <subcellularLocation>
        <location evidence="1">Cell membrane</location>
        <topology evidence="1">Multi-pass membrane protein</topology>
    </subcellularLocation>
</comment>
<comment type="pathway">
    <text evidence="2">Cell wall biogenesis; peptidoglycan biosynthesis.</text>
</comment>
<evidence type="ECO:0000256" key="14">
    <source>
        <dbReference type="ARBA" id="ARBA00032370"/>
    </source>
</evidence>
<feature type="transmembrane region" description="Helical" evidence="23">
    <location>
        <begin position="316"/>
        <end position="342"/>
    </location>
</feature>
<name>A0ABT7TFU6_9MICO</name>
<dbReference type="EC" id="2.4.99.28" evidence="19"/>
<evidence type="ECO:0000256" key="19">
    <source>
        <dbReference type="ARBA" id="ARBA00044770"/>
    </source>
</evidence>
<evidence type="ECO:0000256" key="21">
    <source>
        <dbReference type="ARBA" id="ARBA00049966"/>
    </source>
</evidence>
<evidence type="ECO:0000256" key="5">
    <source>
        <dbReference type="ARBA" id="ARBA00022676"/>
    </source>
</evidence>
<feature type="transmembrane region" description="Helical" evidence="23">
    <location>
        <begin position="216"/>
        <end position="232"/>
    </location>
</feature>
<keyword evidence="4" id="KW-0132">Cell division</keyword>
<keyword evidence="5" id="KW-0328">Glycosyltransferase</keyword>
<evidence type="ECO:0000256" key="15">
    <source>
        <dbReference type="ARBA" id="ARBA00033270"/>
    </source>
</evidence>
<dbReference type="InterPro" id="IPR001182">
    <property type="entry name" value="FtsW/RodA"/>
</dbReference>
<feature type="compositionally biased region" description="Basic and acidic residues" evidence="22">
    <location>
        <begin position="27"/>
        <end position="36"/>
    </location>
</feature>
<evidence type="ECO:0000256" key="4">
    <source>
        <dbReference type="ARBA" id="ARBA00022618"/>
    </source>
</evidence>
<evidence type="ECO:0000256" key="22">
    <source>
        <dbReference type="SAM" id="MobiDB-lite"/>
    </source>
</evidence>
<evidence type="ECO:0000313" key="24">
    <source>
        <dbReference type="EMBL" id="MDM7888420.1"/>
    </source>
</evidence>
<keyword evidence="25" id="KW-1185">Reference proteome</keyword>
<keyword evidence="10 23" id="KW-1133">Transmembrane helix</keyword>
<feature type="transmembrane region" description="Helical" evidence="23">
    <location>
        <begin position="391"/>
        <end position="413"/>
    </location>
</feature>
<comment type="catalytic activity">
    <reaction evidence="20">
        <text>[GlcNAc-(1-&gt;4)-Mur2Ac(oyl-L-Ala-gamma-D-Glu-L-Lys-D-Ala-D-Ala)](n)-di-trans,octa-cis-undecaprenyl diphosphate + beta-D-GlcNAc-(1-&gt;4)-Mur2Ac(oyl-L-Ala-gamma-D-Glu-L-Lys-D-Ala-D-Ala)-di-trans,octa-cis-undecaprenyl diphosphate = [GlcNAc-(1-&gt;4)-Mur2Ac(oyl-L-Ala-gamma-D-Glu-L-Lys-D-Ala-D-Ala)](n+1)-di-trans,octa-cis-undecaprenyl diphosphate + di-trans,octa-cis-undecaprenyl diphosphate + H(+)</text>
        <dbReference type="Rhea" id="RHEA:23708"/>
        <dbReference type="Rhea" id="RHEA-COMP:9602"/>
        <dbReference type="Rhea" id="RHEA-COMP:9603"/>
        <dbReference type="ChEBI" id="CHEBI:15378"/>
        <dbReference type="ChEBI" id="CHEBI:58405"/>
        <dbReference type="ChEBI" id="CHEBI:60033"/>
        <dbReference type="ChEBI" id="CHEBI:78435"/>
        <dbReference type="EC" id="2.4.99.28"/>
    </reaction>
</comment>
<evidence type="ECO:0000256" key="20">
    <source>
        <dbReference type="ARBA" id="ARBA00049902"/>
    </source>
</evidence>
<evidence type="ECO:0000256" key="9">
    <source>
        <dbReference type="ARBA" id="ARBA00022984"/>
    </source>
</evidence>
<evidence type="ECO:0000256" key="13">
    <source>
        <dbReference type="ARBA" id="ARBA00023316"/>
    </source>
</evidence>
<comment type="caution">
    <text evidence="24">The sequence shown here is derived from an EMBL/GenBank/DDBJ whole genome shotgun (WGS) entry which is preliminary data.</text>
</comment>
<dbReference type="PROSITE" id="PS00428">
    <property type="entry name" value="FTSW_RODA_SPOVE"/>
    <property type="match status" value="1"/>
</dbReference>
<evidence type="ECO:0000256" key="12">
    <source>
        <dbReference type="ARBA" id="ARBA00023306"/>
    </source>
</evidence>
<feature type="region of interest" description="Disordered" evidence="22">
    <location>
        <begin position="418"/>
        <end position="437"/>
    </location>
</feature>
<comment type="function">
    <text evidence="21">Peptidoglycan polymerase that is essential for cell division.</text>
</comment>
<feature type="transmembrane region" description="Helical" evidence="23">
    <location>
        <begin position="99"/>
        <end position="116"/>
    </location>
</feature>
<evidence type="ECO:0000256" key="3">
    <source>
        <dbReference type="ARBA" id="ARBA00022475"/>
    </source>
</evidence>
<feature type="transmembrane region" description="Helical" evidence="23">
    <location>
        <begin position="237"/>
        <end position="256"/>
    </location>
</feature>
<evidence type="ECO:0000256" key="1">
    <source>
        <dbReference type="ARBA" id="ARBA00004651"/>
    </source>
</evidence>
<feature type="transmembrane region" description="Helical" evidence="23">
    <location>
        <begin position="165"/>
        <end position="181"/>
    </location>
</feature>
<evidence type="ECO:0000256" key="8">
    <source>
        <dbReference type="ARBA" id="ARBA00022960"/>
    </source>
</evidence>
<evidence type="ECO:0000256" key="17">
    <source>
        <dbReference type="ARBA" id="ARBA00041185"/>
    </source>
</evidence>
<evidence type="ECO:0000256" key="2">
    <source>
        <dbReference type="ARBA" id="ARBA00004752"/>
    </source>
</evidence>
<proteinExistence type="inferred from homology"/>
<keyword evidence="9" id="KW-0573">Peptidoglycan synthesis</keyword>
<evidence type="ECO:0000313" key="25">
    <source>
        <dbReference type="Proteomes" id="UP001235720"/>
    </source>
</evidence>
<reference evidence="24 25" key="1">
    <citation type="submission" date="2023-06" db="EMBL/GenBank/DDBJ databases">
        <authorList>
            <person name="Feng G."/>
            <person name="Li J."/>
            <person name="Zhu H."/>
        </authorList>
    </citation>
    <scope>NUCLEOTIDE SEQUENCE [LARGE SCALE GENOMIC DNA]</scope>
    <source>
        <strain evidence="24 25">RHCJP20</strain>
    </source>
</reference>
<dbReference type="NCBIfam" id="TIGR02614">
    <property type="entry name" value="ftsW"/>
    <property type="match status" value="1"/>
</dbReference>
<evidence type="ECO:0000256" key="16">
    <source>
        <dbReference type="ARBA" id="ARBA00038053"/>
    </source>
</evidence>
<dbReference type="PANTHER" id="PTHR30474:SF2">
    <property type="entry name" value="PEPTIDOGLYCAN GLYCOSYLTRANSFERASE FTSW-RELATED"/>
    <property type="match status" value="1"/>
</dbReference>
<sequence>MATTDLPSGRSGGRTTGSAGQTGSGGAERDAAAHDGAPRRARGAVVAVKNVFVAESSTFYTILGVTLFLVVFGVVMVLSSSSVEQYAATHDFFGAASKQGLYAVLGVPLMLVASRVPARLWRKWAMRILAAALVLQLLVYTPLGIEIQGNRNWIKLGSFSAQPSEAVKLGIALAVGAIIYVKRDRLRDWKELFVPVGIATVLPLGMVLLGGDQGTAMIMLILLLGALFIGGARAKHLLVILGAVAVVLPFVTMASASRQYRINAWLSGCTDSNQYQDLCWQPVHGMWALASGGVFGVGLGNSKAKWSWLPEADNDYIFAIIGEELGLIGAVVVLALFIVLAVSMIKVIRQSDDPFVRTVTGAIMAWIIGQALVNIAVVLGLLPVLGVPLPLISAGGSALIMTLLAIGVVLSFARELPGKGRPAAPSGGTARQNGVLR</sequence>
<evidence type="ECO:0000256" key="23">
    <source>
        <dbReference type="SAM" id="Phobius"/>
    </source>
</evidence>
<protein>
    <recommendedName>
        <fullName evidence="17">Probable peptidoglycan glycosyltransferase FtsW</fullName>
        <ecNumber evidence="19">2.4.99.28</ecNumber>
    </recommendedName>
    <alternativeName>
        <fullName evidence="18">Cell division protein FtsW</fullName>
    </alternativeName>
    <alternativeName>
        <fullName evidence="15">Cell wall polymerase</fullName>
    </alternativeName>
    <alternativeName>
        <fullName evidence="14">Peptidoglycan polymerase</fullName>
    </alternativeName>
</protein>
<evidence type="ECO:0000256" key="6">
    <source>
        <dbReference type="ARBA" id="ARBA00022679"/>
    </source>
</evidence>
<keyword evidence="6" id="KW-0808">Transferase</keyword>
<feature type="compositionally biased region" description="Gly residues" evidence="22">
    <location>
        <begin position="10"/>
        <end position="26"/>
    </location>
</feature>
<keyword evidence="8" id="KW-0133">Cell shape</keyword>
<comment type="similarity">
    <text evidence="16">Belongs to the SEDS family. FtsW subfamily.</text>
</comment>
<dbReference type="Proteomes" id="UP001235720">
    <property type="component" value="Unassembled WGS sequence"/>
</dbReference>
<dbReference type="Pfam" id="PF01098">
    <property type="entry name" value="FTSW_RODA_SPOVE"/>
    <property type="match status" value="1"/>
</dbReference>
<keyword evidence="7 23" id="KW-0812">Transmembrane</keyword>
<dbReference type="PANTHER" id="PTHR30474">
    <property type="entry name" value="CELL CYCLE PROTEIN"/>
    <property type="match status" value="1"/>
</dbReference>
<organism evidence="24 25">
    <name type="scientific">Curtobacterium subtropicum</name>
    <dbReference type="NCBI Taxonomy" id="3055138"/>
    <lineage>
        <taxon>Bacteria</taxon>
        <taxon>Bacillati</taxon>
        <taxon>Actinomycetota</taxon>
        <taxon>Actinomycetes</taxon>
        <taxon>Micrococcales</taxon>
        <taxon>Microbacteriaceae</taxon>
        <taxon>Curtobacterium</taxon>
    </lineage>
</organism>
<keyword evidence="13" id="KW-0961">Cell wall biogenesis/degradation</keyword>
<keyword evidence="12" id="KW-0131">Cell cycle</keyword>
<gene>
    <name evidence="24" type="primary">ftsW</name>
    <name evidence="24" type="ORF">QUG98_08130</name>
</gene>
<feature type="transmembrane region" description="Helical" evidence="23">
    <location>
        <begin position="363"/>
        <end position="385"/>
    </location>
</feature>